<accession>A0A3B3RRA8</accession>
<evidence type="ECO:0000313" key="8">
    <source>
        <dbReference type="Ensembl" id="ENSPKIP00000021107.1"/>
    </source>
</evidence>
<dbReference type="AlphaFoldDB" id="A0A3B3RRA8"/>
<evidence type="ECO:0000259" key="7">
    <source>
        <dbReference type="PROSITE" id="PS51722"/>
    </source>
</evidence>
<keyword evidence="9" id="KW-1185">Reference proteome</keyword>
<dbReference type="GeneTree" id="ENSGT00940000156054"/>
<sequence length="637" mass="68583">MASVAAKEPNLSPAPIAPSAESLVPASMFAPGRGCGDDVHGADSFEDGETFNGEAGDHLDFSSKLALVSPNGAQYDSLLRQLRDRMEEGCGETIYVVGVGSDGGDYGLSEADMEASVATVRSLTEQLDADLILLRERTEAGGRVRDFLIRRRVGEADFLEVRVAVVGNVDAGKSTLLGVLTHGELDNGRGFARQKLFRHKHEMESGRTSSVGNDILGFDQEGQVVNKPDSHGGSLDWTKICEKSSKVITFIDLAGHEKYLKTTVFGMTGHLPDFCMLMVGSNAGIVGMTKEHLGLALALNVPVFVVVTKIDMCPANILQETLKLLQRLLKSPGCRKIPVLVLSKDHNCISPTILNFSPSSGQAFAISNVTGENMDLLKMFLNLLSSRTSYSDEEPAEFQIDDTYSVPGVGTVVSGTTLRGLIRLNDILLLGPDPLGNFIPIAVKSIHRKRMPVTEVRGGQTASFALKKVRLSISVTLLMNSFCVLWVPVHCGSIRQTATILSMNRDCLRTGDKATVHFRFIKTPEYLHTEQRLVFREGRTKAVGTITKLLQSTNNLPSNAKPPQMKMQSVKKAPPRREDSSAAANEELGPQGRPASPHSTQQQPKSGGGGRRRGGQRHKGKSLTNSTATPAGGVGGC</sequence>
<dbReference type="InterPro" id="IPR050055">
    <property type="entry name" value="EF-Tu_GTPase"/>
</dbReference>
<dbReference type="GO" id="GO:0005525">
    <property type="term" value="F:GTP binding"/>
    <property type="evidence" value="ECO:0007669"/>
    <property type="project" value="UniProtKB-KW"/>
</dbReference>
<feature type="domain" description="Tr-type G" evidence="7">
    <location>
        <begin position="158"/>
        <end position="390"/>
    </location>
</feature>
<protein>
    <recommendedName>
        <fullName evidence="2">GTP-binding protein 1</fullName>
    </recommendedName>
</protein>
<keyword evidence="4" id="KW-0342">GTP-binding</keyword>
<dbReference type="CDD" id="cd04165">
    <property type="entry name" value="GTPBP1_like"/>
    <property type="match status" value="1"/>
</dbReference>
<dbReference type="SUPFAM" id="SSF50447">
    <property type="entry name" value="Translation proteins"/>
    <property type="match status" value="1"/>
</dbReference>
<dbReference type="FunFam" id="2.40.30.10:FF:000014">
    <property type="entry name" value="Probable GTP-binding protein 1"/>
    <property type="match status" value="1"/>
</dbReference>
<proteinExistence type="inferred from homology"/>
<evidence type="ECO:0000256" key="1">
    <source>
        <dbReference type="ARBA" id="ARBA00007249"/>
    </source>
</evidence>
<dbReference type="FunFam" id="3.40.50.300:FF:000091">
    <property type="entry name" value="Probable GTP-binding protein 1"/>
    <property type="match status" value="1"/>
</dbReference>
<evidence type="ECO:0000256" key="2">
    <source>
        <dbReference type="ARBA" id="ARBA00015364"/>
    </source>
</evidence>
<dbReference type="InterPro" id="IPR035531">
    <property type="entry name" value="GTPBP1-like"/>
</dbReference>
<dbReference type="CDD" id="cd03708">
    <property type="entry name" value="GTPBP_III"/>
    <property type="match status" value="1"/>
</dbReference>
<dbReference type="GO" id="GO:0003746">
    <property type="term" value="F:translation elongation factor activity"/>
    <property type="evidence" value="ECO:0007669"/>
    <property type="project" value="TreeGrafter"/>
</dbReference>
<dbReference type="InterPro" id="IPR009000">
    <property type="entry name" value="Transl_B-barrel_sf"/>
</dbReference>
<comment type="function">
    <text evidence="5">Promotes degradation of target mRNA species. Plays a role in the regulation of circadian mRNA stability. Binds GTP and has GTPase activity.</text>
</comment>
<evidence type="ECO:0000313" key="9">
    <source>
        <dbReference type="Proteomes" id="UP000261540"/>
    </source>
</evidence>
<evidence type="ECO:0000256" key="4">
    <source>
        <dbReference type="ARBA" id="ARBA00023134"/>
    </source>
</evidence>
<dbReference type="CDD" id="cd03694">
    <property type="entry name" value="GTPBP_II"/>
    <property type="match status" value="1"/>
</dbReference>
<dbReference type="Pfam" id="PF00009">
    <property type="entry name" value="GTP_EFTU"/>
    <property type="match status" value="1"/>
</dbReference>
<reference evidence="8" key="2">
    <citation type="submission" date="2025-09" db="UniProtKB">
        <authorList>
            <consortium name="Ensembl"/>
        </authorList>
    </citation>
    <scope>IDENTIFICATION</scope>
</reference>
<dbReference type="PROSITE" id="PS51722">
    <property type="entry name" value="G_TR_2"/>
    <property type="match status" value="1"/>
</dbReference>
<dbReference type="Proteomes" id="UP000261540">
    <property type="component" value="Unplaced"/>
</dbReference>
<organism evidence="8 9">
    <name type="scientific">Paramormyrops kingsleyae</name>
    <dbReference type="NCBI Taxonomy" id="1676925"/>
    <lineage>
        <taxon>Eukaryota</taxon>
        <taxon>Metazoa</taxon>
        <taxon>Chordata</taxon>
        <taxon>Craniata</taxon>
        <taxon>Vertebrata</taxon>
        <taxon>Euteleostomi</taxon>
        <taxon>Actinopterygii</taxon>
        <taxon>Neopterygii</taxon>
        <taxon>Teleostei</taxon>
        <taxon>Osteoglossocephala</taxon>
        <taxon>Osteoglossomorpha</taxon>
        <taxon>Osteoglossiformes</taxon>
        <taxon>Mormyridae</taxon>
        <taxon>Paramormyrops</taxon>
    </lineage>
</organism>
<dbReference type="InterPro" id="IPR009001">
    <property type="entry name" value="Transl_elong_EF1A/Init_IF2_C"/>
</dbReference>
<dbReference type="Gene3D" id="2.40.30.10">
    <property type="entry name" value="Translation factors"/>
    <property type="match status" value="1"/>
</dbReference>
<comment type="similarity">
    <text evidence="1">Belongs to the TRAFAC class translation factor GTPase superfamily. Classic translation factor GTPase family. EF-Tu/EF-1A subfamily.</text>
</comment>
<dbReference type="GO" id="GO:0003924">
    <property type="term" value="F:GTPase activity"/>
    <property type="evidence" value="ECO:0007669"/>
    <property type="project" value="InterPro"/>
</dbReference>
<evidence type="ECO:0000256" key="6">
    <source>
        <dbReference type="SAM" id="MobiDB-lite"/>
    </source>
</evidence>
<evidence type="ECO:0000256" key="3">
    <source>
        <dbReference type="ARBA" id="ARBA00022741"/>
    </source>
</evidence>
<dbReference type="SUPFAM" id="SSF52540">
    <property type="entry name" value="P-loop containing nucleoside triphosphate hydrolases"/>
    <property type="match status" value="1"/>
</dbReference>
<dbReference type="PANTHER" id="PTHR43721:SF9">
    <property type="entry name" value="GTP-BINDING PROTEIN 1"/>
    <property type="match status" value="1"/>
</dbReference>
<dbReference type="InterPro" id="IPR027417">
    <property type="entry name" value="P-loop_NTPase"/>
</dbReference>
<name>A0A3B3RRA8_9TELE</name>
<feature type="compositionally biased region" description="Basic residues" evidence="6">
    <location>
        <begin position="610"/>
        <end position="621"/>
    </location>
</feature>
<dbReference type="SUPFAM" id="SSF50465">
    <property type="entry name" value="EF-Tu/eEF-1alpha/eIF2-gamma C-terminal domain"/>
    <property type="match status" value="1"/>
</dbReference>
<keyword evidence="3" id="KW-0547">Nucleotide-binding</keyword>
<dbReference type="InterPro" id="IPR000795">
    <property type="entry name" value="T_Tr_GTP-bd_dom"/>
</dbReference>
<dbReference type="PANTHER" id="PTHR43721">
    <property type="entry name" value="ELONGATION FACTOR TU-RELATED"/>
    <property type="match status" value="1"/>
</dbReference>
<dbReference type="Ensembl" id="ENSPKIT00000001736.1">
    <property type="protein sequence ID" value="ENSPKIP00000021107.1"/>
    <property type="gene ID" value="ENSPKIG00000005548.1"/>
</dbReference>
<dbReference type="Gene3D" id="3.40.50.300">
    <property type="entry name" value="P-loop containing nucleotide triphosphate hydrolases"/>
    <property type="match status" value="1"/>
</dbReference>
<feature type="region of interest" description="Disordered" evidence="6">
    <location>
        <begin position="553"/>
        <end position="637"/>
    </location>
</feature>
<evidence type="ECO:0000256" key="5">
    <source>
        <dbReference type="ARBA" id="ARBA00025630"/>
    </source>
</evidence>
<reference evidence="8" key="1">
    <citation type="submission" date="2025-08" db="UniProtKB">
        <authorList>
            <consortium name="Ensembl"/>
        </authorList>
    </citation>
    <scope>IDENTIFICATION</scope>
</reference>